<evidence type="ECO:0000313" key="5">
    <source>
        <dbReference type="Proteomes" id="UP000014760"/>
    </source>
</evidence>
<dbReference type="GO" id="GO:0030334">
    <property type="term" value="P:regulation of cell migration"/>
    <property type="evidence" value="ECO:0007669"/>
    <property type="project" value="TreeGrafter"/>
</dbReference>
<feature type="compositionally biased region" description="Polar residues" evidence="2">
    <location>
        <begin position="57"/>
        <end position="97"/>
    </location>
</feature>
<dbReference type="EMBL" id="AMQN01000580">
    <property type="status" value="NOT_ANNOTATED_CDS"/>
    <property type="molecule type" value="Genomic_DNA"/>
</dbReference>
<accession>R7VKL8</accession>
<feature type="coiled-coil region" evidence="1">
    <location>
        <begin position="504"/>
        <end position="538"/>
    </location>
</feature>
<reference evidence="5" key="1">
    <citation type="submission" date="2012-12" db="EMBL/GenBank/DDBJ databases">
        <authorList>
            <person name="Hellsten U."/>
            <person name="Grimwood J."/>
            <person name="Chapman J.A."/>
            <person name="Shapiro H."/>
            <person name="Aerts A."/>
            <person name="Otillar R.P."/>
            <person name="Terry A.Y."/>
            <person name="Boore J.L."/>
            <person name="Simakov O."/>
            <person name="Marletaz F."/>
            <person name="Cho S.-J."/>
            <person name="Edsinger-Gonzales E."/>
            <person name="Havlak P."/>
            <person name="Kuo D.-H."/>
            <person name="Larsson T."/>
            <person name="Lv J."/>
            <person name="Arendt D."/>
            <person name="Savage R."/>
            <person name="Osoegawa K."/>
            <person name="de Jong P."/>
            <person name="Lindberg D.R."/>
            <person name="Seaver E.C."/>
            <person name="Weisblat D.A."/>
            <person name="Putnam N.H."/>
            <person name="Grigoriev I.V."/>
            <person name="Rokhsar D.S."/>
        </authorList>
    </citation>
    <scope>NUCLEOTIDE SEQUENCE</scope>
    <source>
        <strain evidence="5">I ESC-2004</strain>
    </source>
</reference>
<feature type="compositionally biased region" description="Polar residues" evidence="2">
    <location>
        <begin position="229"/>
        <end position="241"/>
    </location>
</feature>
<dbReference type="GO" id="GO:0030036">
    <property type="term" value="P:actin cytoskeleton organization"/>
    <property type="evidence" value="ECO:0007669"/>
    <property type="project" value="TreeGrafter"/>
</dbReference>
<dbReference type="EnsemblMetazoa" id="CapteT228360">
    <property type="protein sequence ID" value="CapteP228360"/>
    <property type="gene ID" value="CapteG228360"/>
</dbReference>
<dbReference type="GO" id="GO:0005886">
    <property type="term" value="C:plasma membrane"/>
    <property type="evidence" value="ECO:0007669"/>
    <property type="project" value="TreeGrafter"/>
</dbReference>
<feature type="compositionally biased region" description="Pro residues" evidence="2">
    <location>
        <begin position="261"/>
        <end position="271"/>
    </location>
</feature>
<reference evidence="3 5" key="2">
    <citation type="journal article" date="2013" name="Nature">
        <title>Insights into bilaterian evolution from three spiralian genomes.</title>
        <authorList>
            <person name="Simakov O."/>
            <person name="Marletaz F."/>
            <person name="Cho S.J."/>
            <person name="Edsinger-Gonzales E."/>
            <person name="Havlak P."/>
            <person name="Hellsten U."/>
            <person name="Kuo D.H."/>
            <person name="Larsson T."/>
            <person name="Lv J."/>
            <person name="Arendt D."/>
            <person name="Savage R."/>
            <person name="Osoegawa K."/>
            <person name="de Jong P."/>
            <person name="Grimwood J."/>
            <person name="Chapman J.A."/>
            <person name="Shapiro H."/>
            <person name="Aerts A."/>
            <person name="Otillar R.P."/>
            <person name="Terry A.Y."/>
            <person name="Boore J.L."/>
            <person name="Grigoriev I.V."/>
            <person name="Lindberg D.R."/>
            <person name="Seaver E.C."/>
            <person name="Weisblat D.A."/>
            <person name="Putnam N.H."/>
            <person name="Rokhsar D.S."/>
        </authorList>
    </citation>
    <scope>NUCLEOTIDE SEQUENCE</scope>
    <source>
        <strain evidence="3 5">I ESC-2004</strain>
    </source>
</reference>
<organism evidence="3">
    <name type="scientific">Capitella teleta</name>
    <name type="common">Polychaete worm</name>
    <dbReference type="NCBI Taxonomy" id="283909"/>
    <lineage>
        <taxon>Eukaryota</taxon>
        <taxon>Metazoa</taxon>
        <taxon>Spiralia</taxon>
        <taxon>Lophotrochozoa</taxon>
        <taxon>Annelida</taxon>
        <taxon>Polychaeta</taxon>
        <taxon>Sedentaria</taxon>
        <taxon>Scolecida</taxon>
        <taxon>Capitellidae</taxon>
        <taxon>Capitella</taxon>
    </lineage>
</organism>
<feature type="region of interest" description="Disordered" evidence="2">
    <location>
        <begin position="221"/>
        <end position="273"/>
    </location>
</feature>
<dbReference type="GO" id="GO:0005923">
    <property type="term" value="C:bicellular tight junction"/>
    <property type="evidence" value="ECO:0007669"/>
    <property type="project" value="TreeGrafter"/>
</dbReference>
<dbReference type="PANTHER" id="PTHR14826">
    <property type="entry name" value="ANGIOMOTIN"/>
    <property type="match status" value="1"/>
</dbReference>
<dbReference type="STRING" id="283909.R7VKL8"/>
<keyword evidence="5" id="KW-1185">Reference proteome</keyword>
<dbReference type="HOGENOM" id="CLU_404528_0_0_1"/>
<protein>
    <recommendedName>
        <fullName evidence="6">Angiomotin C-terminal domain-containing protein</fullName>
    </recommendedName>
</protein>
<feature type="coiled-coil region" evidence="1">
    <location>
        <begin position="341"/>
        <end position="405"/>
    </location>
</feature>
<dbReference type="EMBL" id="AMQN01000581">
    <property type="status" value="NOT_ANNOTATED_CDS"/>
    <property type="molecule type" value="Genomic_DNA"/>
</dbReference>
<dbReference type="GO" id="GO:0031410">
    <property type="term" value="C:cytoplasmic vesicle"/>
    <property type="evidence" value="ECO:0007669"/>
    <property type="project" value="TreeGrafter"/>
</dbReference>
<dbReference type="PANTHER" id="PTHR14826:SF14">
    <property type="entry name" value="ANGIOMOTIN_C DOMAIN-CONTAINING PROTEIN"/>
    <property type="match status" value="1"/>
</dbReference>
<evidence type="ECO:0000313" key="4">
    <source>
        <dbReference type="EnsemblMetazoa" id="CapteP228360"/>
    </source>
</evidence>
<evidence type="ECO:0000256" key="1">
    <source>
        <dbReference type="SAM" id="Coils"/>
    </source>
</evidence>
<name>R7VKL8_CAPTE</name>
<dbReference type="OrthoDB" id="5974715at2759"/>
<dbReference type="AlphaFoldDB" id="R7VKL8"/>
<feature type="region of interest" description="Disordered" evidence="2">
    <location>
        <begin position="127"/>
        <end position="205"/>
    </location>
</feature>
<evidence type="ECO:0008006" key="6">
    <source>
        <dbReference type="Google" id="ProtNLM"/>
    </source>
</evidence>
<evidence type="ECO:0000313" key="3">
    <source>
        <dbReference type="EMBL" id="ELU17491.1"/>
    </source>
</evidence>
<keyword evidence="1" id="KW-0175">Coiled coil</keyword>
<feature type="coiled-coil region" evidence="1">
    <location>
        <begin position="576"/>
        <end position="637"/>
    </location>
</feature>
<dbReference type="OMA" id="GESANMH"/>
<gene>
    <name evidence="3" type="ORF">CAPTEDRAFT_228360</name>
</gene>
<reference evidence="4" key="3">
    <citation type="submission" date="2015-06" db="UniProtKB">
        <authorList>
            <consortium name="EnsemblMetazoa"/>
        </authorList>
    </citation>
    <scope>IDENTIFICATION</scope>
</reference>
<feature type="compositionally biased region" description="Polar residues" evidence="2">
    <location>
        <begin position="177"/>
        <end position="205"/>
    </location>
</feature>
<evidence type="ECO:0000256" key="2">
    <source>
        <dbReference type="SAM" id="MobiDB-lite"/>
    </source>
</evidence>
<sequence>MMHGLKPVVSSSHSATYQEREPPPYPGNNFQGWFEPGQYSTRWVVIPHSSHPFPTGLRQSYSGSEASTDFSLSSTESLSARQEPQGQETASLVSTPSLDGDSPFSEHLISPLSACLDNLKNSSAIFTMGGGGLSTPQATEPEQQRSSRGSSPSVVNSKGSRTPPPYHQHMAMKNEAALQQSLQVPGVTPNVSPQNSIKGSPVTQNNISLEKLKQFQSEQLLRSHGGDSMRSTKSASPTPQQMEPMKPRGQSQRPSTAPTQHPAPLPLPPPNHELQLQGRAMRQNSLPEENRQVRSMRRSFEMLDRLPQTHSQPDLSRLRNDTTALTANHQTLLNPQQQQPMQFLQQQQQQQQQQLLLMQRQHSQSKQKLPELDHAAIATRATQMVERLSQENLALRKELHTYYKKVCKLQKFDGEIDKIHRAYESLVKHSQKREMLEKAMRMKLESTIQTLNATNQQLREQLDKAVQHINNGEEYEPDVKLELQRKDSMLSKVIAQNRDILMAKERLQLEVANQRSNINEQRSKIALLDDALTQAQSNAAIQEEQSQDDTVASWQKAFCLLQTVSTQSGGIDQQLRAKLQEEMHVANSNNQQQQQQNCRTLDADEGIASDSESPTSLPNLMQLLQQKEQRILMLETQVQNIVTAVVQVQIKTQKASGKKCSRSWLRRPLYSGLCSLAQNN</sequence>
<dbReference type="Proteomes" id="UP000014760">
    <property type="component" value="Unassembled WGS sequence"/>
</dbReference>
<dbReference type="InterPro" id="IPR051747">
    <property type="entry name" value="Angiomotin-like"/>
</dbReference>
<feature type="compositionally biased region" description="Low complexity" evidence="2">
    <location>
        <begin position="140"/>
        <end position="157"/>
    </location>
</feature>
<feature type="region of interest" description="Disordered" evidence="2">
    <location>
        <begin position="54"/>
        <end position="105"/>
    </location>
</feature>
<dbReference type="EMBL" id="KB292506">
    <property type="protein sequence ID" value="ELU17491.1"/>
    <property type="molecule type" value="Genomic_DNA"/>
</dbReference>
<proteinExistence type="predicted"/>
<feature type="region of interest" description="Disordered" evidence="2">
    <location>
        <begin position="1"/>
        <end position="31"/>
    </location>
</feature>
<feature type="coiled-coil region" evidence="1">
    <location>
        <begin position="441"/>
        <end position="468"/>
    </location>
</feature>